<organism evidence="1">
    <name type="scientific">marine metagenome</name>
    <dbReference type="NCBI Taxonomy" id="408172"/>
    <lineage>
        <taxon>unclassified sequences</taxon>
        <taxon>metagenomes</taxon>
        <taxon>ecological metagenomes</taxon>
    </lineage>
</organism>
<dbReference type="Gene3D" id="3.30.2060.10">
    <property type="entry name" value="Penicillin-binding protein 1b domain"/>
    <property type="match status" value="1"/>
</dbReference>
<dbReference type="AlphaFoldDB" id="A0A381UPH0"/>
<name>A0A381UPH0_9ZZZZ</name>
<protein>
    <recommendedName>
        <fullName evidence="2">Transcription-repair coupling factor</fullName>
    </recommendedName>
</protein>
<gene>
    <name evidence="1" type="ORF">METZ01_LOCUS82900</name>
</gene>
<dbReference type="SUPFAM" id="SSF52540">
    <property type="entry name" value="P-loop containing nucleoside triphosphate hydrolases"/>
    <property type="match status" value="1"/>
</dbReference>
<evidence type="ECO:0000313" key="1">
    <source>
        <dbReference type="EMBL" id="SVA30046.1"/>
    </source>
</evidence>
<proteinExistence type="predicted"/>
<dbReference type="EMBL" id="UINC01006858">
    <property type="protein sequence ID" value="SVA30046.1"/>
    <property type="molecule type" value="Genomic_DNA"/>
</dbReference>
<accession>A0A381UPH0</accession>
<dbReference type="InterPro" id="IPR027417">
    <property type="entry name" value="P-loop_NTPase"/>
</dbReference>
<feature type="non-terminal residue" evidence="1">
    <location>
        <position position="147"/>
    </location>
</feature>
<reference evidence="1" key="1">
    <citation type="submission" date="2018-05" db="EMBL/GenBank/DDBJ databases">
        <authorList>
            <person name="Lanie J.A."/>
            <person name="Ng W.-L."/>
            <person name="Kazmierczak K.M."/>
            <person name="Andrzejewski T.M."/>
            <person name="Davidsen T.M."/>
            <person name="Wayne K.J."/>
            <person name="Tettelin H."/>
            <person name="Glass J.I."/>
            <person name="Rusch D."/>
            <person name="Podicherti R."/>
            <person name="Tsui H.-C.T."/>
            <person name="Winkler M.E."/>
        </authorList>
    </citation>
    <scope>NUCLEOTIDE SEQUENCE</scope>
</reference>
<dbReference type="Gene3D" id="3.40.50.11180">
    <property type="match status" value="1"/>
</dbReference>
<evidence type="ECO:0008006" key="2">
    <source>
        <dbReference type="Google" id="ProtNLM"/>
    </source>
</evidence>
<sequence length="147" mass="17335">MKNNKFVGPVYKESEAFILANFYEKSTHSILYIGKDDIEINSIANKLKWLFPNDLIFTFRSWDQIPYDLVSPSKEIQLERIKTLYYLHSTNKKKIVLTTINAVIQKTLYKDFILKNSFEICEDKKINFNDLISKLLLLGYERTSVVR</sequence>